<dbReference type="InterPro" id="IPR027417">
    <property type="entry name" value="P-loop_NTPase"/>
</dbReference>
<evidence type="ECO:0000259" key="1">
    <source>
        <dbReference type="SMART" id="SM00382"/>
    </source>
</evidence>
<feature type="domain" description="AAA+ ATPase" evidence="1">
    <location>
        <begin position="55"/>
        <end position="288"/>
    </location>
</feature>
<evidence type="ECO:0000313" key="2">
    <source>
        <dbReference type="EMBL" id="MCD9096501.1"/>
    </source>
</evidence>
<name>A0ABS8UAI2_9GAMM</name>
<dbReference type="CDD" id="cd00009">
    <property type="entry name" value="AAA"/>
    <property type="match status" value="1"/>
</dbReference>
<dbReference type="InterPro" id="IPR052026">
    <property type="entry name" value="ExeA_AAA_ATPase_DNA-bind"/>
</dbReference>
<protein>
    <submittedName>
        <fullName evidence="2">TniB family NTP-binding protein</fullName>
    </submittedName>
</protein>
<sequence length="304" mass="33527">MSDFNHLDPSVRGLLDLSSEERAGRMLVERFITHERLVPIFQHVEFLIHMPTQTRANGLVVSGKPGSGKTMLSRAIQRRYPATPAENGEAASRPVLTINMTNAREAKTLYNRILGGLGVPDPGRYSGSDRERMVLKLCSAANVRLLVVDEIQDILTTTARQQRIALDTIKFLMNELSLPILTLGTSSAPAAMQVDEHLNARFKYRELPLWTRDEFLTNFLDTLEKALPLRKRSYLSSPTLSTDLIRLSGGVLQTIVQLVTHAAAHSVESGEDQITSKLLERAAVEAPLAAAKQAAVQARLGRVA</sequence>
<reference evidence="2" key="2">
    <citation type="journal article" date="2022" name="Syst. Appl. Microbiol.">
        <title>Physiological and genomic characterisation of Luteimonas fraxinea sp. nov., a bacterial species associated with trees tolerant to ash dieback.</title>
        <authorList>
            <person name="Ulrich K."/>
            <person name="Becker R."/>
            <person name="Behrendt U."/>
            <person name="Kube M."/>
            <person name="Schneck V."/>
            <person name="Ulrich A."/>
        </authorList>
    </citation>
    <scope>NUCLEOTIDE SEQUENCE</scope>
    <source>
        <strain evidence="2">A1P009</strain>
    </source>
</reference>
<comment type="caution">
    <text evidence="2">The sequence shown here is derived from an EMBL/GenBank/DDBJ whole genome shotgun (WGS) entry which is preliminary data.</text>
</comment>
<dbReference type="RefSeq" id="WP_232135190.1">
    <property type="nucleotide sequence ID" value="NZ_CP089507.1"/>
</dbReference>
<keyword evidence="3" id="KW-1185">Reference proteome</keyword>
<dbReference type="PANTHER" id="PTHR35894:SF1">
    <property type="entry name" value="PHOSPHORIBULOKINASE _ URIDINE KINASE FAMILY"/>
    <property type="match status" value="1"/>
</dbReference>
<dbReference type="InterPro" id="IPR008868">
    <property type="entry name" value="TniB"/>
</dbReference>
<dbReference type="SUPFAM" id="SSF52540">
    <property type="entry name" value="P-loop containing nucleoside triphosphate hydrolases"/>
    <property type="match status" value="1"/>
</dbReference>
<dbReference type="EMBL" id="JAJQKU010000002">
    <property type="protein sequence ID" value="MCD9096501.1"/>
    <property type="molecule type" value="Genomic_DNA"/>
</dbReference>
<reference evidence="2" key="1">
    <citation type="submission" date="2021-12" db="EMBL/GenBank/DDBJ databases">
        <authorList>
            <person name="Ulrich A."/>
        </authorList>
    </citation>
    <scope>NUCLEOTIDE SEQUENCE</scope>
    <source>
        <strain evidence="2">A1P009</strain>
    </source>
</reference>
<dbReference type="InterPro" id="IPR003593">
    <property type="entry name" value="AAA+_ATPase"/>
</dbReference>
<organism evidence="2 3">
    <name type="scientific">Luteimonas fraxinea</name>
    <dbReference type="NCBI Taxonomy" id="2901869"/>
    <lineage>
        <taxon>Bacteria</taxon>
        <taxon>Pseudomonadati</taxon>
        <taxon>Pseudomonadota</taxon>
        <taxon>Gammaproteobacteria</taxon>
        <taxon>Lysobacterales</taxon>
        <taxon>Lysobacteraceae</taxon>
        <taxon>Luteimonas</taxon>
    </lineage>
</organism>
<accession>A0ABS8UAI2</accession>
<dbReference type="SMART" id="SM00382">
    <property type="entry name" value="AAA"/>
    <property type="match status" value="1"/>
</dbReference>
<dbReference type="PANTHER" id="PTHR35894">
    <property type="entry name" value="GENERAL SECRETION PATHWAY PROTEIN A-RELATED"/>
    <property type="match status" value="1"/>
</dbReference>
<dbReference type="Gene3D" id="3.40.50.300">
    <property type="entry name" value="P-loop containing nucleotide triphosphate hydrolases"/>
    <property type="match status" value="1"/>
</dbReference>
<dbReference type="Proteomes" id="UP001430360">
    <property type="component" value="Unassembled WGS sequence"/>
</dbReference>
<evidence type="ECO:0000313" key="3">
    <source>
        <dbReference type="Proteomes" id="UP001430360"/>
    </source>
</evidence>
<gene>
    <name evidence="2" type="ORF">LTT95_06055</name>
</gene>
<proteinExistence type="predicted"/>
<dbReference type="Pfam" id="PF05621">
    <property type="entry name" value="TniB"/>
    <property type="match status" value="1"/>
</dbReference>